<dbReference type="SUPFAM" id="SSF81333">
    <property type="entry name" value="F1F0 ATP synthase subunit C"/>
    <property type="match status" value="1"/>
</dbReference>
<dbReference type="GO" id="GO:0033177">
    <property type="term" value="C:proton-transporting two-sector ATPase complex, proton-transporting domain"/>
    <property type="evidence" value="ECO:0007669"/>
    <property type="project" value="InterPro"/>
</dbReference>
<protein>
    <recommendedName>
        <fullName evidence="15">ATP synthase subunit c</fullName>
    </recommendedName>
    <alternativeName>
        <fullName evidence="15">ATP synthase F(0) sector subunit c</fullName>
    </alternativeName>
    <alternativeName>
        <fullName evidence="15">F-type ATPase subunit c</fullName>
        <shortName evidence="15">F-ATPase subunit c</shortName>
    </alternativeName>
    <alternativeName>
        <fullName evidence="15">Lipid-binding protein</fullName>
    </alternativeName>
</protein>
<evidence type="ECO:0000256" key="4">
    <source>
        <dbReference type="ARBA" id="ARBA00022475"/>
    </source>
</evidence>
<dbReference type="InterPro" id="IPR020537">
    <property type="entry name" value="ATP_synth_F0_csu_DDCD_BS"/>
</dbReference>
<keyword evidence="19" id="KW-1185">Reference proteome</keyword>
<gene>
    <name evidence="15 18" type="primary">atpE</name>
    <name evidence="18" type="ORF">ERS672216_00631</name>
</gene>
<dbReference type="CDD" id="cd18121">
    <property type="entry name" value="ATP-synt_Fo_c"/>
    <property type="match status" value="1"/>
</dbReference>
<keyword evidence="4 15" id="KW-1003">Cell membrane</keyword>
<dbReference type="GO" id="GO:0046933">
    <property type="term" value="F:proton-transporting ATP synthase activity, rotational mechanism"/>
    <property type="evidence" value="ECO:0007669"/>
    <property type="project" value="UniProtKB-UniRule"/>
</dbReference>
<evidence type="ECO:0000256" key="16">
    <source>
        <dbReference type="SAM" id="SignalP"/>
    </source>
</evidence>
<evidence type="ECO:0000259" key="17">
    <source>
        <dbReference type="Pfam" id="PF00137"/>
    </source>
</evidence>
<dbReference type="PANTHER" id="PTHR10031:SF0">
    <property type="entry name" value="ATPASE PROTEIN 9"/>
    <property type="match status" value="1"/>
</dbReference>
<feature type="domain" description="V-ATPase proteolipid subunit C-like" evidence="17">
    <location>
        <begin position="34"/>
        <end position="97"/>
    </location>
</feature>
<evidence type="ECO:0000256" key="8">
    <source>
        <dbReference type="ARBA" id="ARBA00022781"/>
    </source>
</evidence>
<comment type="function">
    <text evidence="15">Key component of the F(0) channel; it plays a direct role in translocation across the membrane. A homomeric c-ring of between 10-14 subunits forms the central stalk rotor element with the F(1) delta and epsilon subunits.</text>
</comment>
<dbReference type="InterPro" id="IPR035921">
    <property type="entry name" value="F/V-ATP_Csub_sf"/>
</dbReference>
<organism evidence="18 19">
    <name type="scientific">Campylobacter geochelonis</name>
    <dbReference type="NCBI Taxonomy" id="1780362"/>
    <lineage>
        <taxon>Bacteria</taxon>
        <taxon>Pseudomonadati</taxon>
        <taxon>Campylobacterota</taxon>
        <taxon>Epsilonproteobacteria</taxon>
        <taxon>Campylobacterales</taxon>
        <taxon>Campylobacteraceae</taxon>
        <taxon>Campylobacter</taxon>
    </lineage>
</organism>
<evidence type="ECO:0000256" key="11">
    <source>
        <dbReference type="ARBA" id="ARBA00023121"/>
    </source>
</evidence>
<dbReference type="RefSeq" id="WP_075494825.1">
    <property type="nucleotide sequence ID" value="NZ_CP053844.1"/>
</dbReference>
<dbReference type="FunFam" id="1.20.20.10:FF:000002">
    <property type="entry name" value="ATP synthase subunit c"/>
    <property type="match status" value="1"/>
</dbReference>
<feature type="chain" id="PRO_5007281571" description="ATP synthase subunit c" evidence="16">
    <location>
        <begin position="18"/>
        <end position="114"/>
    </location>
</feature>
<evidence type="ECO:0000256" key="12">
    <source>
        <dbReference type="ARBA" id="ARBA00023136"/>
    </source>
</evidence>
<keyword evidence="9 15" id="KW-1133">Transmembrane helix</keyword>
<evidence type="ECO:0000256" key="5">
    <source>
        <dbReference type="ARBA" id="ARBA00022519"/>
    </source>
</evidence>
<keyword evidence="18" id="KW-0378">Hydrolase</keyword>
<feature type="site" description="Reversibly protonated during proton transport" evidence="15">
    <location>
        <position position="84"/>
    </location>
</feature>
<reference evidence="18 19" key="1">
    <citation type="submission" date="2016-02" db="EMBL/GenBank/DDBJ databases">
        <authorList>
            <consortium name="Pathogen Informatics"/>
        </authorList>
    </citation>
    <scope>NUCLEOTIDE SEQUENCE [LARGE SCALE GENOMIC DNA]</scope>
    <source>
        <strain evidence="18 19">RC20</strain>
    </source>
</reference>
<keyword evidence="12 15" id="KW-0472">Membrane</keyword>
<keyword evidence="11 15" id="KW-0446">Lipid-binding</keyword>
<feature type="transmembrane region" description="Helical" evidence="15">
    <location>
        <begin position="76"/>
        <end position="100"/>
    </location>
</feature>
<keyword evidence="7 15" id="KW-0812">Transmembrane</keyword>
<evidence type="ECO:0000256" key="2">
    <source>
        <dbReference type="ARBA" id="ARBA00006704"/>
    </source>
</evidence>
<keyword evidence="16" id="KW-0732">Signal</keyword>
<dbReference type="NCBIfam" id="NF006295">
    <property type="entry name" value="PRK08482.1"/>
    <property type="match status" value="1"/>
</dbReference>
<keyword evidence="8 15" id="KW-0375">Hydrogen ion transport</keyword>
<feature type="signal peptide" evidence="16">
    <location>
        <begin position="1"/>
        <end position="17"/>
    </location>
</feature>
<accession>A0A128ELC4</accession>
<dbReference type="PRINTS" id="PR00124">
    <property type="entry name" value="ATPASEC"/>
</dbReference>
<keyword evidence="6 15" id="KW-0138">CF(0)</keyword>
<keyword evidence="13 15" id="KW-0066">ATP synthesis</keyword>
<dbReference type="GO" id="GO:0005886">
    <property type="term" value="C:plasma membrane"/>
    <property type="evidence" value="ECO:0007669"/>
    <property type="project" value="UniProtKB-SubCell"/>
</dbReference>
<dbReference type="InterPro" id="IPR002379">
    <property type="entry name" value="ATPase_proteolipid_c-like_dom"/>
</dbReference>
<evidence type="ECO:0000256" key="14">
    <source>
        <dbReference type="ARBA" id="ARBA00025198"/>
    </source>
</evidence>
<evidence type="ECO:0000256" key="1">
    <source>
        <dbReference type="ARBA" id="ARBA00004651"/>
    </source>
</evidence>
<evidence type="ECO:0000256" key="13">
    <source>
        <dbReference type="ARBA" id="ARBA00023310"/>
    </source>
</evidence>
<evidence type="ECO:0000256" key="9">
    <source>
        <dbReference type="ARBA" id="ARBA00022989"/>
    </source>
</evidence>
<dbReference type="NCBIfam" id="TIGR01260">
    <property type="entry name" value="ATP_synt_c"/>
    <property type="match status" value="1"/>
</dbReference>
<dbReference type="PROSITE" id="PS00605">
    <property type="entry name" value="ATPASE_C"/>
    <property type="match status" value="1"/>
</dbReference>
<dbReference type="InterPro" id="IPR038662">
    <property type="entry name" value="ATP_synth_F0_csu_sf"/>
</dbReference>
<dbReference type="HAMAP" id="MF_01396">
    <property type="entry name" value="ATP_synth_c_bact"/>
    <property type="match status" value="1"/>
</dbReference>
<comment type="function">
    <text evidence="14 15">F(1)F(0) ATP synthase produces ATP from ADP in the presence of a proton or sodium gradient. F-type ATPases consist of two structural domains, F(1) containing the extramembraneous catalytic core and F(0) containing the membrane proton channel, linked together by a central stalk and a peripheral stalk. During catalysis, ATP synthesis in the catalytic domain of F(1) is coupled via a rotary mechanism of the central stalk subunits to proton translocation.</text>
</comment>
<keyword evidence="5" id="KW-0997">Cell inner membrane</keyword>
<dbReference type="OrthoDB" id="5339943at2"/>
<evidence type="ECO:0000256" key="3">
    <source>
        <dbReference type="ARBA" id="ARBA00022448"/>
    </source>
</evidence>
<evidence type="ECO:0000256" key="7">
    <source>
        <dbReference type="ARBA" id="ARBA00022692"/>
    </source>
</evidence>
<dbReference type="AlphaFoldDB" id="A0A128ELC4"/>
<keyword evidence="3 15" id="KW-0813">Transport</keyword>
<dbReference type="PANTHER" id="PTHR10031">
    <property type="entry name" value="ATP SYNTHASE LIPID-BINDING PROTEIN, MITOCHONDRIAL"/>
    <property type="match status" value="1"/>
</dbReference>
<dbReference type="EMBL" id="FIZP01000002">
    <property type="protein sequence ID" value="CZE46938.1"/>
    <property type="molecule type" value="Genomic_DNA"/>
</dbReference>
<dbReference type="Proteomes" id="UP000069632">
    <property type="component" value="Unassembled WGS sequence"/>
</dbReference>
<comment type="subcellular location">
    <subcellularLocation>
        <location evidence="1 15">Cell membrane</location>
        <topology evidence="1 15">Multi-pass membrane protein</topology>
    </subcellularLocation>
</comment>
<keyword evidence="10 15" id="KW-0406">Ion transport</keyword>
<name>A0A128ELC4_9BACT</name>
<dbReference type="GO" id="GO:0016787">
    <property type="term" value="F:hydrolase activity"/>
    <property type="evidence" value="ECO:0007669"/>
    <property type="project" value="UniProtKB-KW"/>
</dbReference>
<evidence type="ECO:0000256" key="6">
    <source>
        <dbReference type="ARBA" id="ARBA00022547"/>
    </source>
</evidence>
<comment type="similarity">
    <text evidence="2 15">Belongs to the ATPase C chain family.</text>
</comment>
<dbReference type="InterPro" id="IPR000454">
    <property type="entry name" value="ATP_synth_F0_csu"/>
</dbReference>
<dbReference type="GO" id="GO:0008289">
    <property type="term" value="F:lipid binding"/>
    <property type="evidence" value="ECO:0007669"/>
    <property type="project" value="UniProtKB-KW"/>
</dbReference>
<evidence type="ECO:0000313" key="18">
    <source>
        <dbReference type="EMBL" id="CZE46938.1"/>
    </source>
</evidence>
<dbReference type="GO" id="GO:0045259">
    <property type="term" value="C:proton-transporting ATP synthase complex"/>
    <property type="evidence" value="ECO:0007669"/>
    <property type="project" value="UniProtKB-KW"/>
</dbReference>
<dbReference type="Gene3D" id="1.20.20.10">
    <property type="entry name" value="F1F0 ATP synthase subunit C"/>
    <property type="match status" value="1"/>
</dbReference>
<dbReference type="Pfam" id="PF00137">
    <property type="entry name" value="ATP-synt_C"/>
    <property type="match status" value="1"/>
</dbReference>
<evidence type="ECO:0000256" key="10">
    <source>
        <dbReference type="ARBA" id="ARBA00023065"/>
    </source>
</evidence>
<feature type="transmembrane region" description="Helical" evidence="15">
    <location>
        <begin position="33"/>
        <end position="55"/>
    </location>
</feature>
<evidence type="ECO:0000256" key="15">
    <source>
        <dbReference type="HAMAP-Rule" id="MF_01396"/>
    </source>
</evidence>
<proteinExistence type="inferred from homology"/>
<evidence type="ECO:0000313" key="19">
    <source>
        <dbReference type="Proteomes" id="UP000069632"/>
    </source>
</evidence>
<sequence>MKKIVFFMFALVGVAFAAEGELEAYTTVASFSAIAVGIALGFAALGGAVGMGNAASATISGIARNPSVASKLSTTMYISLAMIEAQVIYALVISFILLYANPLITDAFRAAAGA</sequence>
<dbReference type="InterPro" id="IPR005953">
    <property type="entry name" value="ATP_synth_csu_bac/chlpt"/>
</dbReference>